<gene>
    <name evidence="1" type="ORF">SAMN04490220_0691</name>
</gene>
<protein>
    <recommendedName>
        <fullName evidence="3">Uracil DNA glycosylase superfamily protein</fullName>
    </recommendedName>
</protein>
<accession>A0A1H4J7E9</accession>
<dbReference type="EMBL" id="FNTL01000003">
    <property type="protein sequence ID" value="SEB42259.1"/>
    <property type="molecule type" value="Genomic_DNA"/>
</dbReference>
<name>A0A1H4J7E9_RHOJO</name>
<proteinExistence type="predicted"/>
<reference evidence="2" key="1">
    <citation type="submission" date="2016-10" db="EMBL/GenBank/DDBJ databases">
        <authorList>
            <person name="Varghese N."/>
        </authorList>
    </citation>
    <scope>NUCLEOTIDE SEQUENCE [LARGE SCALE GENOMIC DNA]</scope>
    <source>
        <strain evidence="2">DSM 44719</strain>
    </source>
</reference>
<sequence>MQRQTADRELRLLTTLSTSYAIVSVMPNYGDNRLPEHLSAKRARVWEPHVAPINHLADQIADAEGIPRGHVPYVDPDSGGILARALVLLDNPSRKAKAGSGSGLLSLDNDDRTAWTCRLAYEAAGVDRRSVVHWNACPFPTASKKSGSLDSERARAARWTRDLVTLCTKLEFVLLLGGPARDGWRRSGYPGNLIVIGQDRDIPHCSGQGLATADAKQRFYGAVDELAGRLQNTEKGLVGG</sequence>
<evidence type="ECO:0000313" key="1">
    <source>
        <dbReference type="EMBL" id="SEB42259.1"/>
    </source>
</evidence>
<evidence type="ECO:0000313" key="2">
    <source>
        <dbReference type="Proteomes" id="UP000183407"/>
    </source>
</evidence>
<organism evidence="1 2">
    <name type="scientific">Rhodococcus jostii</name>
    <dbReference type="NCBI Taxonomy" id="132919"/>
    <lineage>
        <taxon>Bacteria</taxon>
        <taxon>Bacillati</taxon>
        <taxon>Actinomycetota</taxon>
        <taxon>Actinomycetes</taxon>
        <taxon>Mycobacteriales</taxon>
        <taxon>Nocardiaceae</taxon>
        <taxon>Rhodococcus</taxon>
    </lineage>
</organism>
<dbReference type="Proteomes" id="UP000183407">
    <property type="component" value="Unassembled WGS sequence"/>
</dbReference>
<dbReference type="AlphaFoldDB" id="A0A1H4J7E9"/>
<evidence type="ECO:0008006" key="3">
    <source>
        <dbReference type="Google" id="ProtNLM"/>
    </source>
</evidence>